<reference evidence="2" key="1">
    <citation type="journal article" date="2019" name="Environ. Microbiol.">
        <title>Fungal ecological strategies reflected in gene transcription - a case study of two litter decomposers.</title>
        <authorList>
            <person name="Barbi F."/>
            <person name="Kohler A."/>
            <person name="Barry K."/>
            <person name="Baskaran P."/>
            <person name="Daum C."/>
            <person name="Fauchery L."/>
            <person name="Ihrmark K."/>
            <person name="Kuo A."/>
            <person name="LaButti K."/>
            <person name="Lipzen A."/>
            <person name="Morin E."/>
            <person name="Grigoriev I.V."/>
            <person name="Henrissat B."/>
            <person name="Lindahl B."/>
            <person name="Martin F."/>
        </authorList>
    </citation>
    <scope>NUCLEOTIDE SEQUENCE</scope>
    <source>
        <strain evidence="2">JB14</strain>
    </source>
</reference>
<keyword evidence="3" id="KW-1185">Reference proteome</keyword>
<dbReference type="Gene3D" id="3.90.180.10">
    <property type="entry name" value="Medium-chain alcohol dehydrogenases, catalytic domain"/>
    <property type="match status" value="1"/>
</dbReference>
<organism evidence="2 3">
    <name type="scientific">Gymnopus androsaceus JB14</name>
    <dbReference type="NCBI Taxonomy" id="1447944"/>
    <lineage>
        <taxon>Eukaryota</taxon>
        <taxon>Fungi</taxon>
        <taxon>Dikarya</taxon>
        <taxon>Basidiomycota</taxon>
        <taxon>Agaricomycotina</taxon>
        <taxon>Agaricomycetes</taxon>
        <taxon>Agaricomycetidae</taxon>
        <taxon>Agaricales</taxon>
        <taxon>Marasmiineae</taxon>
        <taxon>Omphalotaceae</taxon>
        <taxon>Gymnopus</taxon>
    </lineage>
</organism>
<dbReference type="SMART" id="SM00829">
    <property type="entry name" value="PKS_ER"/>
    <property type="match status" value="1"/>
</dbReference>
<dbReference type="InterPro" id="IPR020843">
    <property type="entry name" value="ER"/>
</dbReference>
<protein>
    <recommendedName>
        <fullName evidence="1">Enoyl reductase (ER) domain-containing protein</fullName>
    </recommendedName>
</protein>
<name>A0A6A4GZ14_9AGAR</name>
<dbReference type="InterPro" id="IPR047122">
    <property type="entry name" value="Trans-enoyl_RdTase-like"/>
</dbReference>
<feature type="domain" description="Enoyl reductase (ER)" evidence="1">
    <location>
        <begin position="17"/>
        <end position="339"/>
    </location>
</feature>
<sequence>MASLPETIQALQIQPDKTLKVIEIPFASQDLVKNLPEDQIIDHAENLEPLLVVMLLGDVVKVGSAVKHLQVGDRASGFTFGGSFQTDNGAYSEYVRFVAAVCFKLPKSMTYEEAASFPIPHLTAVQAFYMRLNIPKPLSPNPKRESILIWGGSDRLLSGLKVFVTASVSAHEELKALGAEACFDYKATDVTKQIQAAAGEEGIIYGLDTVCAKGSTDACVDAMSASRGGNIITTVPVPEAPPQRRKGIRVEFILVYTEIGSALSFGGFLELPAMPRDKAATLEYVSEYMPRILENWKEGQGSPKFNTQRLRHMQGGLEQIHEGLEIMRDGKYSREKLVYTVA</sequence>
<dbReference type="EMBL" id="ML769662">
    <property type="protein sequence ID" value="KAE9390325.1"/>
    <property type="molecule type" value="Genomic_DNA"/>
</dbReference>
<dbReference type="InterPro" id="IPR036291">
    <property type="entry name" value="NAD(P)-bd_dom_sf"/>
</dbReference>
<dbReference type="PANTHER" id="PTHR45348:SF2">
    <property type="entry name" value="ZINC-TYPE ALCOHOL DEHYDROGENASE-LIKE PROTEIN C2E1P3.01"/>
    <property type="match status" value="1"/>
</dbReference>
<dbReference type="GO" id="GO:0016651">
    <property type="term" value="F:oxidoreductase activity, acting on NAD(P)H"/>
    <property type="evidence" value="ECO:0007669"/>
    <property type="project" value="InterPro"/>
</dbReference>
<dbReference type="Gene3D" id="3.40.50.720">
    <property type="entry name" value="NAD(P)-binding Rossmann-like Domain"/>
    <property type="match status" value="1"/>
</dbReference>
<evidence type="ECO:0000259" key="1">
    <source>
        <dbReference type="SMART" id="SM00829"/>
    </source>
</evidence>
<dbReference type="CDD" id="cd08249">
    <property type="entry name" value="enoyl_reductase_like"/>
    <property type="match status" value="1"/>
</dbReference>
<evidence type="ECO:0000313" key="2">
    <source>
        <dbReference type="EMBL" id="KAE9390325.1"/>
    </source>
</evidence>
<dbReference type="SUPFAM" id="SSF51735">
    <property type="entry name" value="NAD(P)-binding Rossmann-fold domains"/>
    <property type="match status" value="1"/>
</dbReference>
<dbReference type="InterPro" id="IPR011032">
    <property type="entry name" value="GroES-like_sf"/>
</dbReference>
<accession>A0A6A4GZ14</accession>
<proteinExistence type="predicted"/>
<dbReference type="PANTHER" id="PTHR45348">
    <property type="entry name" value="HYPOTHETICAL OXIDOREDUCTASE (EUROFUNG)"/>
    <property type="match status" value="1"/>
</dbReference>
<gene>
    <name evidence="2" type="ORF">BT96DRAFT_925979</name>
</gene>
<dbReference type="SUPFAM" id="SSF50129">
    <property type="entry name" value="GroES-like"/>
    <property type="match status" value="1"/>
</dbReference>
<dbReference type="AlphaFoldDB" id="A0A6A4GZ14"/>
<evidence type="ECO:0000313" key="3">
    <source>
        <dbReference type="Proteomes" id="UP000799118"/>
    </source>
</evidence>
<dbReference type="Proteomes" id="UP000799118">
    <property type="component" value="Unassembled WGS sequence"/>
</dbReference>
<dbReference type="OrthoDB" id="10257049at2759"/>